<dbReference type="EMBL" id="AP018449">
    <property type="protein sequence ID" value="BBB92932.1"/>
    <property type="molecule type" value="Genomic_DNA"/>
</dbReference>
<name>A0A348APD4_9FIRM</name>
<keyword evidence="2" id="KW-1185">Reference proteome</keyword>
<organism evidence="1 2">
    <name type="scientific">Methylomusa anaerophila</name>
    <dbReference type="NCBI Taxonomy" id="1930071"/>
    <lineage>
        <taxon>Bacteria</taxon>
        <taxon>Bacillati</taxon>
        <taxon>Bacillota</taxon>
        <taxon>Negativicutes</taxon>
        <taxon>Selenomonadales</taxon>
        <taxon>Sporomusaceae</taxon>
        <taxon>Methylomusa</taxon>
    </lineage>
</organism>
<dbReference type="KEGG" id="mana:MAMMFC1_03640"/>
<proteinExistence type="predicted"/>
<accession>A0A348APD4</accession>
<gene>
    <name evidence="1" type="ORF">MAMMFC1_03640</name>
</gene>
<evidence type="ECO:0000313" key="1">
    <source>
        <dbReference type="EMBL" id="BBB92932.1"/>
    </source>
</evidence>
<evidence type="ECO:0000313" key="2">
    <source>
        <dbReference type="Proteomes" id="UP000276437"/>
    </source>
</evidence>
<dbReference type="OrthoDB" id="9779501at2"/>
<dbReference type="RefSeq" id="WP_126309825.1">
    <property type="nucleotide sequence ID" value="NZ_AP018449.1"/>
</dbReference>
<dbReference type="Gene3D" id="3.40.50.300">
    <property type="entry name" value="P-loop containing nucleotide triphosphate hydrolases"/>
    <property type="match status" value="1"/>
</dbReference>
<dbReference type="AlphaFoldDB" id="A0A348APD4"/>
<dbReference type="InterPro" id="IPR027417">
    <property type="entry name" value="P-loop_NTPase"/>
</dbReference>
<dbReference type="SUPFAM" id="SSF52540">
    <property type="entry name" value="P-loop containing nucleoside triphosphate hydrolases"/>
    <property type="match status" value="1"/>
</dbReference>
<reference evidence="1 2" key="1">
    <citation type="journal article" date="2018" name="Int. J. Syst. Evol. Microbiol.">
        <title>Methylomusa anaerophila gen. nov., sp. nov., an anaerobic methanol-utilizing bacterium isolated from a microbial fuel cell.</title>
        <authorList>
            <person name="Amano N."/>
            <person name="Yamamuro A."/>
            <person name="Miyahara M."/>
            <person name="Kouzuma A."/>
            <person name="Abe T."/>
            <person name="Watanabe K."/>
        </authorList>
    </citation>
    <scope>NUCLEOTIDE SEQUENCE [LARGE SCALE GENOMIC DNA]</scope>
    <source>
        <strain evidence="1 2">MMFC1</strain>
    </source>
</reference>
<sequence length="234" mass="26485">MNHTESFLQQLKQLIGTKRIKLFLGEYGSGKTEIAVNYAIKLKQHGLDTAIVDLDLVKPYFRTRESREVLEEFGVRVIAPDYRLSHADLPVLPANLDQLLLQQEMHVIIDVGGGESAVALGQLKRFLSEDVYQALLVVNTKRPFTNNIDGIINVKNKLECVSRLKIDGIVANTNLGEATEIQDIVNGLSLIEESAEKLKLPILWVTTPDWLAEKVISQYPLLSIKRYTRYPWME</sequence>
<protein>
    <submittedName>
        <fullName evidence="1">Uncharacterized protein</fullName>
    </submittedName>
</protein>
<dbReference type="Proteomes" id="UP000276437">
    <property type="component" value="Chromosome"/>
</dbReference>